<gene>
    <name evidence="9" type="primary">Znf568_1</name>
    <name evidence="9" type="ORF">EUBBOU_R04351</name>
</gene>
<dbReference type="InterPro" id="IPR036236">
    <property type="entry name" value="Znf_C2H2_sf"/>
</dbReference>
<dbReference type="Gene3D" id="3.30.160.60">
    <property type="entry name" value="Classic Zinc Finger"/>
    <property type="match status" value="2"/>
</dbReference>
<accession>A0A7K8Y509</accession>
<sequence>CRDCGKSFSSSTALIRHWHLHTREKPYGCGLCGKSFARWSAFSLHLHTHPGKE</sequence>
<dbReference type="PANTHER" id="PTHR23226:SF416">
    <property type="entry name" value="FI01424P"/>
    <property type="match status" value="1"/>
</dbReference>
<keyword evidence="2" id="KW-0479">Metal-binding</keyword>
<organism evidence="9 10">
    <name type="scientific">Eubucco bourcierii</name>
    <name type="common">red-headed barbet</name>
    <dbReference type="NCBI Taxonomy" id="91767"/>
    <lineage>
        <taxon>Eukaryota</taxon>
        <taxon>Metazoa</taxon>
        <taxon>Chordata</taxon>
        <taxon>Craniata</taxon>
        <taxon>Vertebrata</taxon>
        <taxon>Euteleostomi</taxon>
        <taxon>Archelosauria</taxon>
        <taxon>Archosauria</taxon>
        <taxon>Dinosauria</taxon>
        <taxon>Saurischia</taxon>
        <taxon>Theropoda</taxon>
        <taxon>Coelurosauria</taxon>
        <taxon>Aves</taxon>
        <taxon>Neognathae</taxon>
        <taxon>Neoaves</taxon>
        <taxon>Telluraves</taxon>
        <taxon>Coraciimorphae</taxon>
        <taxon>Piciformes</taxon>
        <taxon>Ramphastidae</taxon>
        <taxon>Eubucco</taxon>
    </lineage>
</organism>
<dbReference type="PROSITE" id="PS00028">
    <property type="entry name" value="ZINC_FINGER_C2H2_1"/>
    <property type="match status" value="2"/>
</dbReference>
<evidence type="ECO:0000256" key="1">
    <source>
        <dbReference type="ARBA" id="ARBA00004123"/>
    </source>
</evidence>
<dbReference type="EMBL" id="VWZE01035632">
    <property type="protein sequence ID" value="NXF98653.1"/>
    <property type="molecule type" value="Genomic_DNA"/>
</dbReference>
<protein>
    <submittedName>
        <fullName evidence="9">ZN568 protein</fullName>
    </submittedName>
</protein>
<dbReference type="GO" id="GO:0005634">
    <property type="term" value="C:nucleus"/>
    <property type="evidence" value="ECO:0007669"/>
    <property type="project" value="UniProtKB-SubCell"/>
</dbReference>
<evidence type="ECO:0000256" key="6">
    <source>
        <dbReference type="ARBA" id="ARBA00023242"/>
    </source>
</evidence>
<dbReference type="GO" id="GO:0000978">
    <property type="term" value="F:RNA polymerase II cis-regulatory region sequence-specific DNA binding"/>
    <property type="evidence" value="ECO:0007669"/>
    <property type="project" value="TreeGrafter"/>
</dbReference>
<comment type="caution">
    <text evidence="9">The sequence shown here is derived from an EMBL/GenBank/DDBJ whole genome shotgun (WGS) entry which is preliminary data.</text>
</comment>
<comment type="subcellular location">
    <subcellularLocation>
        <location evidence="1">Nucleus</location>
    </subcellularLocation>
</comment>
<name>A0A7K8Y509_9PICI</name>
<feature type="domain" description="C2H2-type" evidence="8">
    <location>
        <begin position="27"/>
        <end position="53"/>
    </location>
</feature>
<keyword evidence="10" id="KW-1185">Reference proteome</keyword>
<feature type="domain" description="C2H2-type" evidence="8">
    <location>
        <begin position="1"/>
        <end position="26"/>
    </location>
</feature>
<evidence type="ECO:0000256" key="7">
    <source>
        <dbReference type="PROSITE-ProRule" id="PRU00042"/>
    </source>
</evidence>
<evidence type="ECO:0000259" key="8">
    <source>
        <dbReference type="PROSITE" id="PS50157"/>
    </source>
</evidence>
<dbReference type="PROSITE" id="PS50157">
    <property type="entry name" value="ZINC_FINGER_C2H2_2"/>
    <property type="match status" value="2"/>
</dbReference>
<evidence type="ECO:0000313" key="10">
    <source>
        <dbReference type="Proteomes" id="UP000583613"/>
    </source>
</evidence>
<reference evidence="9 10" key="1">
    <citation type="submission" date="2019-09" db="EMBL/GenBank/DDBJ databases">
        <title>Bird 10,000 Genomes (B10K) Project - Family phase.</title>
        <authorList>
            <person name="Zhang G."/>
        </authorList>
    </citation>
    <scope>NUCLEOTIDE SEQUENCE [LARGE SCALE GENOMIC DNA]</scope>
    <source>
        <strain evidence="9">B10K-DU-001-04</strain>
        <tissue evidence="9">Muscle</tissue>
    </source>
</reference>
<dbReference type="GO" id="GO:0000981">
    <property type="term" value="F:DNA-binding transcription factor activity, RNA polymerase II-specific"/>
    <property type="evidence" value="ECO:0007669"/>
    <property type="project" value="TreeGrafter"/>
</dbReference>
<dbReference type="GO" id="GO:0008270">
    <property type="term" value="F:zinc ion binding"/>
    <property type="evidence" value="ECO:0007669"/>
    <property type="project" value="UniProtKB-KW"/>
</dbReference>
<dbReference type="AlphaFoldDB" id="A0A7K8Y509"/>
<proteinExistence type="predicted"/>
<dbReference type="SMART" id="SM00355">
    <property type="entry name" value="ZnF_C2H2"/>
    <property type="match status" value="2"/>
</dbReference>
<dbReference type="InterPro" id="IPR013087">
    <property type="entry name" value="Znf_C2H2_type"/>
</dbReference>
<keyword evidence="4 7" id="KW-0863">Zinc-finger</keyword>
<feature type="non-terminal residue" evidence="9">
    <location>
        <position position="1"/>
    </location>
</feature>
<dbReference type="Pfam" id="PF00096">
    <property type="entry name" value="zf-C2H2"/>
    <property type="match status" value="2"/>
</dbReference>
<keyword evidence="3" id="KW-0677">Repeat</keyword>
<evidence type="ECO:0000256" key="3">
    <source>
        <dbReference type="ARBA" id="ARBA00022737"/>
    </source>
</evidence>
<dbReference type="PANTHER" id="PTHR23226">
    <property type="entry name" value="ZINC FINGER AND SCAN DOMAIN-CONTAINING"/>
    <property type="match status" value="1"/>
</dbReference>
<evidence type="ECO:0000256" key="4">
    <source>
        <dbReference type="ARBA" id="ARBA00022771"/>
    </source>
</evidence>
<keyword evidence="5" id="KW-0862">Zinc</keyword>
<evidence type="ECO:0000256" key="2">
    <source>
        <dbReference type="ARBA" id="ARBA00022723"/>
    </source>
</evidence>
<dbReference type="FunFam" id="3.30.160.60:FF:001049">
    <property type="entry name" value="zinc finger protein 319"/>
    <property type="match status" value="1"/>
</dbReference>
<evidence type="ECO:0000313" key="9">
    <source>
        <dbReference type="EMBL" id="NXF98653.1"/>
    </source>
</evidence>
<dbReference type="Proteomes" id="UP000583613">
    <property type="component" value="Unassembled WGS sequence"/>
</dbReference>
<keyword evidence="6" id="KW-0539">Nucleus</keyword>
<dbReference type="OrthoDB" id="8922241at2759"/>
<evidence type="ECO:0000256" key="5">
    <source>
        <dbReference type="ARBA" id="ARBA00022833"/>
    </source>
</evidence>
<dbReference type="SUPFAM" id="SSF57667">
    <property type="entry name" value="beta-beta-alpha zinc fingers"/>
    <property type="match status" value="1"/>
</dbReference>
<feature type="non-terminal residue" evidence="9">
    <location>
        <position position="53"/>
    </location>
</feature>